<proteinExistence type="predicted"/>
<gene>
    <name evidence="1" type="ORF">DBZ45_03420</name>
</gene>
<name>A0A328HJN3_ARTGO</name>
<accession>A0A328HJN3</accession>
<dbReference type="EMBL" id="QLNP01000038">
    <property type="protein sequence ID" value="RAM38779.1"/>
    <property type="molecule type" value="Genomic_DNA"/>
</dbReference>
<evidence type="ECO:0000313" key="2">
    <source>
        <dbReference type="Proteomes" id="UP000249166"/>
    </source>
</evidence>
<sequence length="466" mass="49637">MNGAAGALGAPVANETCGAGLCSQTFKGGTMYWTAATGAHPVLLTAGHTGPYWHANGRGKAFGYPVTDEVAVPGGTVQKMSTGRLIAWSGMGTYQVWLRGAIGGHWNTLGAVSVLGLPVSKETCGQRNGGCYQKFAKGYIYWSPASGARAVRPGNYAKWVGVGGLPGALGYPTSSETCGQPAGGCVQRFQGGAIYWSAGSGNWVTKGGIGARYATAGSTRSGLGYPTANEKCIPGQCIQSFQAGYIGWSTAGGTRIYSMTECAKLNNGRSRYPTYGANRVLLTFTQGYGRSYATNIYCVRVAGLYVADWKTDGYVGASGFKAPGVPSGPTRNLYSPTGSYSVTEAFGLGNPGTQLPYRTLNPRSRWGGNPWTATYNKYFESSSWVGWDENMWYFATRASHDYRQGVVINYNRPNIVQDAGFAIFLHMNKVPTAGCISLDDWAVVDYIKKSKPGDRIIMGTYGALFR</sequence>
<comment type="caution">
    <text evidence="1">The sequence shown here is derived from an EMBL/GenBank/DDBJ whole genome shotgun (WGS) entry which is preliminary data.</text>
</comment>
<protein>
    <recommendedName>
        <fullName evidence="3">YkuD domain-containing protein</fullName>
    </recommendedName>
</protein>
<reference evidence="1 2" key="1">
    <citation type="submission" date="2018-04" db="EMBL/GenBank/DDBJ databases">
        <title>Bacteria isolated from cave deposits of Manipur.</title>
        <authorList>
            <person name="Sahoo D."/>
            <person name="Sarangthem I."/>
            <person name="Nandeibam J."/>
        </authorList>
    </citation>
    <scope>NUCLEOTIDE SEQUENCE [LARGE SCALE GENOMIC DNA]</scope>
    <source>
        <strain evidence="2">mrc11</strain>
    </source>
</reference>
<dbReference type="PANTHER" id="PTHR38589">
    <property type="entry name" value="BLR0621 PROTEIN"/>
    <property type="match status" value="1"/>
</dbReference>
<evidence type="ECO:0000313" key="1">
    <source>
        <dbReference type="EMBL" id="RAM38779.1"/>
    </source>
</evidence>
<organism evidence="1 2">
    <name type="scientific">Arthrobacter globiformis</name>
    <dbReference type="NCBI Taxonomy" id="1665"/>
    <lineage>
        <taxon>Bacteria</taxon>
        <taxon>Bacillati</taxon>
        <taxon>Actinomycetota</taxon>
        <taxon>Actinomycetes</taxon>
        <taxon>Micrococcales</taxon>
        <taxon>Micrococcaceae</taxon>
        <taxon>Arthrobacter</taxon>
    </lineage>
</organism>
<dbReference type="AlphaFoldDB" id="A0A328HJN3"/>
<evidence type="ECO:0008006" key="3">
    <source>
        <dbReference type="Google" id="ProtNLM"/>
    </source>
</evidence>
<dbReference type="Proteomes" id="UP000249166">
    <property type="component" value="Unassembled WGS sequence"/>
</dbReference>
<dbReference type="InterPro" id="IPR013207">
    <property type="entry name" value="LGFP"/>
</dbReference>
<dbReference type="PANTHER" id="PTHR38589:SF1">
    <property type="entry name" value="BLR0621 PROTEIN"/>
    <property type="match status" value="1"/>
</dbReference>
<dbReference type="Pfam" id="PF08310">
    <property type="entry name" value="LGFP"/>
    <property type="match status" value="5"/>
</dbReference>